<dbReference type="EMBL" id="JAMTCG010000013">
    <property type="protein sequence ID" value="MCP2163102.1"/>
    <property type="molecule type" value="Genomic_DNA"/>
</dbReference>
<evidence type="ECO:0000313" key="2">
    <source>
        <dbReference type="Proteomes" id="UP001205740"/>
    </source>
</evidence>
<sequence length="270" mass="27783">MVFAGPTGVLALPTSAAPSALTNAWKALDLGTLAEDGLSIMYKRSSKDVKDFDGADYVSPQDDFSDGFKATFLDVDNLNLVKSVYGTDNVTVTAANGSHGEQMTIFHAPDQLPFQQAVVAVKSGAKRKLYVAEICRVTEIAEIKDVYNDATKYEVTWKVFRGSDGKFLKEYRDNGVLAVPANYTVTINGSPAGGTFTLSVGGQTTSGIAYNAAPSAVDSALEALSTVGTGNATVTGSAGGPYAVTLANGGVLTASGAGLTGGTNPSVTVS</sequence>
<proteinExistence type="predicted"/>
<protein>
    <recommendedName>
        <fullName evidence="3">Major tail protein</fullName>
    </recommendedName>
</protein>
<evidence type="ECO:0008006" key="3">
    <source>
        <dbReference type="Google" id="ProtNLM"/>
    </source>
</evidence>
<evidence type="ECO:0000313" key="1">
    <source>
        <dbReference type="EMBL" id="MCP2163102.1"/>
    </source>
</evidence>
<name>A0ABT1HAZ7_9NOCA</name>
<gene>
    <name evidence="1" type="ORF">LX12_004315</name>
</gene>
<dbReference type="Proteomes" id="UP001205740">
    <property type="component" value="Unassembled WGS sequence"/>
</dbReference>
<keyword evidence="2" id="KW-1185">Reference proteome</keyword>
<accession>A0ABT1HAZ7</accession>
<organism evidence="1 2">
    <name type="scientific">Williamsia serinedens</name>
    <dbReference type="NCBI Taxonomy" id="391736"/>
    <lineage>
        <taxon>Bacteria</taxon>
        <taxon>Bacillati</taxon>
        <taxon>Actinomycetota</taxon>
        <taxon>Actinomycetes</taxon>
        <taxon>Mycobacteriales</taxon>
        <taxon>Nocardiaceae</taxon>
        <taxon>Williamsia</taxon>
    </lineage>
</organism>
<comment type="caution">
    <text evidence="1">The sequence shown here is derived from an EMBL/GenBank/DDBJ whole genome shotgun (WGS) entry which is preliminary data.</text>
</comment>
<reference evidence="1 2" key="1">
    <citation type="submission" date="2022-06" db="EMBL/GenBank/DDBJ databases">
        <title>Genomic Encyclopedia of Archaeal and Bacterial Type Strains, Phase II (KMG-II): from individual species to whole genera.</title>
        <authorList>
            <person name="Goeker M."/>
        </authorList>
    </citation>
    <scope>NUCLEOTIDE SEQUENCE [LARGE SCALE GENOMIC DNA]</scope>
    <source>
        <strain evidence="1 2">DSM 45037</strain>
    </source>
</reference>